<proteinExistence type="predicted"/>
<gene>
    <name evidence="2" type="ORF">ACFOUY_14525</name>
</gene>
<sequence>MKTPVKPQVIMALTTLFQKKKWDLSSGSETDMTLFRKFCERLSLFSEDEQDMLIELTSDFIRIGLQDYLAHFFESFILLGDSFFDNKDKIYVLPLVSPYSGTKSSEGKILRGKSKSADFLHYLLDSSDWTWFSKKLVMNYTFKKLLKDFDSSNSSIVLIDDFVGSGRTAADVCKIFLMENFSFGKLEPDSLKIVSLAAQKHGIHHVRKEVNVEVISNIIIPKGISDRYILPDLSSKIAQMNSVEEKLEISEELHFGYEKSEAMITFLNKTPNNTFPIYWHETKTKVAPFPRYKKFNL</sequence>
<comment type="caution">
    <text evidence="2">The sequence shown here is derived from an EMBL/GenBank/DDBJ whole genome shotgun (WGS) entry which is preliminary data.</text>
</comment>
<reference evidence="3" key="1">
    <citation type="journal article" date="2019" name="Int. J. Syst. Evol. Microbiol.">
        <title>The Global Catalogue of Microorganisms (GCM) 10K type strain sequencing project: providing services to taxonomists for standard genome sequencing and annotation.</title>
        <authorList>
            <consortium name="The Broad Institute Genomics Platform"/>
            <consortium name="The Broad Institute Genome Sequencing Center for Infectious Disease"/>
            <person name="Wu L."/>
            <person name="Ma J."/>
        </authorList>
    </citation>
    <scope>NUCLEOTIDE SEQUENCE [LARGE SCALE GENOMIC DNA]</scope>
    <source>
        <strain evidence="3">CCM 8689</strain>
    </source>
</reference>
<dbReference type="InterPro" id="IPR000836">
    <property type="entry name" value="PRTase_dom"/>
</dbReference>
<dbReference type="Proteomes" id="UP001595792">
    <property type="component" value="Unassembled WGS sequence"/>
</dbReference>
<dbReference type="CDD" id="cd06223">
    <property type="entry name" value="PRTases_typeI"/>
    <property type="match status" value="1"/>
</dbReference>
<name>A0ABV8NQM1_9SPHI</name>
<evidence type="ECO:0000313" key="3">
    <source>
        <dbReference type="Proteomes" id="UP001595792"/>
    </source>
</evidence>
<dbReference type="GO" id="GO:0016757">
    <property type="term" value="F:glycosyltransferase activity"/>
    <property type="evidence" value="ECO:0007669"/>
    <property type="project" value="UniProtKB-KW"/>
</dbReference>
<dbReference type="InterPro" id="IPR056920">
    <property type="entry name" value="PRTase-CE"/>
</dbReference>
<dbReference type="EMBL" id="JBHSBY010000130">
    <property type="protein sequence ID" value="MFC4197917.1"/>
    <property type="molecule type" value="Genomic_DNA"/>
</dbReference>
<dbReference type="InterPro" id="IPR029057">
    <property type="entry name" value="PRTase-like"/>
</dbReference>
<evidence type="ECO:0000259" key="1">
    <source>
        <dbReference type="Pfam" id="PF24390"/>
    </source>
</evidence>
<dbReference type="Pfam" id="PF24390">
    <property type="entry name" value="PRTase-CE"/>
    <property type="match status" value="1"/>
</dbReference>
<organism evidence="2 3">
    <name type="scientific">Pedobacter jamesrossensis</name>
    <dbReference type="NCBI Taxonomy" id="1908238"/>
    <lineage>
        <taxon>Bacteria</taxon>
        <taxon>Pseudomonadati</taxon>
        <taxon>Bacteroidota</taxon>
        <taxon>Sphingobacteriia</taxon>
        <taxon>Sphingobacteriales</taxon>
        <taxon>Sphingobacteriaceae</taxon>
        <taxon>Pedobacter</taxon>
    </lineage>
</organism>
<keyword evidence="3" id="KW-1185">Reference proteome</keyword>
<protein>
    <submittedName>
        <fullName evidence="2">Phosphoribosyltransferase</fullName>
    </submittedName>
</protein>
<keyword evidence="2" id="KW-0328">Glycosyltransferase</keyword>
<evidence type="ECO:0000313" key="2">
    <source>
        <dbReference type="EMBL" id="MFC4197917.1"/>
    </source>
</evidence>
<dbReference type="RefSeq" id="WP_378961581.1">
    <property type="nucleotide sequence ID" value="NZ_JBHRXC010000016.1"/>
</dbReference>
<dbReference type="SUPFAM" id="SSF53271">
    <property type="entry name" value="PRTase-like"/>
    <property type="match status" value="1"/>
</dbReference>
<accession>A0ABV8NQM1</accession>
<keyword evidence="2" id="KW-0808">Transferase</keyword>
<feature type="domain" description="PRTase-CE" evidence="1">
    <location>
        <begin position="39"/>
        <end position="284"/>
    </location>
</feature>